<protein>
    <submittedName>
        <fullName evidence="1">Uncharacterized protein</fullName>
    </submittedName>
</protein>
<gene>
    <name evidence="1" type="ORF">METZ01_LOCUS174103</name>
</gene>
<feature type="non-terminal residue" evidence="1">
    <location>
        <position position="42"/>
    </location>
</feature>
<organism evidence="1">
    <name type="scientific">marine metagenome</name>
    <dbReference type="NCBI Taxonomy" id="408172"/>
    <lineage>
        <taxon>unclassified sequences</taxon>
        <taxon>metagenomes</taxon>
        <taxon>ecological metagenomes</taxon>
    </lineage>
</organism>
<dbReference type="EMBL" id="UINC01032876">
    <property type="protein sequence ID" value="SVB21249.1"/>
    <property type="molecule type" value="Genomic_DNA"/>
</dbReference>
<accession>A0A382C5V3</accession>
<proteinExistence type="predicted"/>
<reference evidence="1" key="1">
    <citation type="submission" date="2018-05" db="EMBL/GenBank/DDBJ databases">
        <authorList>
            <person name="Lanie J.A."/>
            <person name="Ng W.-L."/>
            <person name="Kazmierczak K.M."/>
            <person name="Andrzejewski T.M."/>
            <person name="Davidsen T.M."/>
            <person name="Wayne K.J."/>
            <person name="Tettelin H."/>
            <person name="Glass J.I."/>
            <person name="Rusch D."/>
            <person name="Podicherti R."/>
            <person name="Tsui H.-C.T."/>
            <person name="Winkler M.E."/>
        </authorList>
    </citation>
    <scope>NUCLEOTIDE SEQUENCE</scope>
</reference>
<feature type="non-terminal residue" evidence="1">
    <location>
        <position position="1"/>
    </location>
</feature>
<evidence type="ECO:0000313" key="1">
    <source>
        <dbReference type="EMBL" id="SVB21249.1"/>
    </source>
</evidence>
<dbReference type="AlphaFoldDB" id="A0A382C5V3"/>
<name>A0A382C5V3_9ZZZZ</name>
<sequence>VLYTSVSVSHTGENTICDVIGADVILELCQHLLGQGSVNASL</sequence>